<keyword evidence="3 5" id="KW-1133">Transmembrane helix</keyword>
<dbReference type="AlphaFoldDB" id="A0AAV5WP15"/>
<dbReference type="InterPro" id="IPR000276">
    <property type="entry name" value="GPCR_Rhodpsn"/>
</dbReference>
<feature type="transmembrane region" description="Helical" evidence="5">
    <location>
        <begin position="170"/>
        <end position="191"/>
    </location>
</feature>
<keyword evidence="2 5" id="KW-0812">Transmembrane</keyword>
<evidence type="ECO:0008006" key="8">
    <source>
        <dbReference type="Google" id="ProtNLM"/>
    </source>
</evidence>
<comment type="subcellular location">
    <subcellularLocation>
        <location evidence="1">Membrane</location>
    </subcellularLocation>
</comment>
<keyword evidence="7" id="KW-1185">Reference proteome</keyword>
<evidence type="ECO:0000313" key="6">
    <source>
        <dbReference type="EMBL" id="GMT33757.1"/>
    </source>
</evidence>
<evidence type="ECO:0000256" key="5">
    <source>
        <dbReference type="SAM" id="Phobius"/>
    </source>
</evidence>
<reference evidence="6" key="1">
    <citation type="submission" date="2023-10" db="EMBL/GenBank/DDBJ databases">
        <title>Genome assembly of Pristionchus species.</title>
        <authorList>
            <person name="Yoshida K."/>
            <person name="Sommer R.J."/>
        </authorList>
    </citation>
    <scope>NUCLEOTIDE SEQUENCE</scope>
    <source>
        <strain evidence="6">RS5133</strain>
    </source>
</reference>
<dbReference type="PANTHER" id="PTHR23360">
    <property type="entry name" value="G-PROTEIN COUPLED RECEPTORS FAMILY 1 PROFILE DOMAIN-CONTAINING PROTEIN-RELATED"/>
    <property type="match status" value="1"/>
</dbReference>
<dbReference type="Proteomes" id="UP001432322">
    <property type="component" value="Unassembled WGS sequence"/>
</dbReference>
<proteinExistence type="predicted"/>
<feature type="transmembrane region" description="Helical" evidence="5">
    <location>
        <begin position="6"/>
        <end position="30"/>
    </location>
</feature>
<evidence type="ECO:0000256" key="1">
    <source>
        <dbReference type="ARBA" id="ARBA00004370"/>
    </source>
</evidence>
<dbReference type="InterPro" id="IPR019424">
    <property type="entry name" value="7TM_GPCR_Srsx"/>
</dbReference>
<dbReference type="Gene3D" id="1.20.1070.10">
    <property type="entry name" value="Rhodopsin 7-helix transmembrane proteins"/>
    <property type="match status" value="1"/>
</dbReference>
<sequence length="279" mass="31753">EMDGYIIGSSIILIGIVGILGNLLFCYAIYKRPEIRSKHVIVCISGKTTEIAYDSLQFVNAICQMSHKQWKRSECFHYIVVYLFLSNFQAMMYVVIGADMLFALFQPFRYLGVRNFPYLLILQLPSIAFGIEHPLHGFIYQEVDDPVILACNPPLGTSQRTMQMWNISNIALSIIVLLMYVTVAVKVLCLARGKEESAAKARFTRGVVKSATVFSLFFSASWFLSKINDRFAVFFPNLSQNVIETLQTYSVIPAVASYAQTYYVHFLMSRDFRNAFKVC</sequence>
<dbReference type="PANTHER" id="PTHR23360:SF37">
    <property type="entry name" value="G-PROTEIN COUPLED RECEPTORS FAMILY 1 PROFILE DOMAIN-CONTAINING PROTEIN"/>
    <property type="match status" value="1"/>
</dbReference>
<feature type="transmembrane region" description="Helical" evidence="5">
    <location>
        <begin position="203"/>
        <end position="224"/>
    </location>
</feature>
<evidence type="ECO:0000256" key="2">
    <source>
        <dbReference type="ARBA" id="ARBA00022692"/>
    </source>
</evidence>
<keyword evidence="4 5" id="KW-0472">Membrane</keyword>
<feature type="non-terminal residue" evidence="6">
    <location>
        <position position="1"/>
    </location>
</feature>
<name>A0AAV5WP15_9BILA</name>
<feature type="transmembrane region" description="Helical" evidence="5">
    <location>
        <begin position="75"/>
        <end position="96"/>
    </location>
</feature>
<evidence type="ECO:0000313" key="7">
    <source>
        <dbReference type="Proteomes" id="UP001432322"/>
    </source>
</evidence>
<dbReference type="EMBL" id="BTSY01000006">
    <property type="protein sequence ID" value="GMT33757.1"/>
    <property type="molecule type" value="Genomic_DNA"/>
</dbReference>
<evidence type="ECO:0000256" key="3">
    <source>
        <dbReference type="ARBA" id="ARBA00022989"/>
    </source>
</evidence>
<dbReference type="GO" id="GO:0004930">
    <property type="term" value="F:G protein-coupled receptor activity"/>
    <property type="evidence" value="ECO:0007669"/>
    <property type="project" value="InterPro"/>
</dbReference>
<protein>
    <recommendedName>
        <fullName evidence="8">G protein-coupled receptor</fullName>
    </recommendedName>
</protein>
<accession>A0AAV5WP15</accession>
<feature type="non-terminal residue" evidence="6">
    <location>
        <position position="279"/>
    </location>
</feature>
<evidence type="ECO:0000256" key="4">
    <source>
        <dbReference type="ARBA" id="ARBA00023136"/>
    </source>
</evidence>
<dbReference type="Pfam" id="PF10320">
    <property type="entry name" value="7TM_GPCR_Srsx"/>
    <property type="match status" value="1"/>
</dbReference>
<dbReference type="SUPFAM" id="SSF81321">
    <property type="entry name" value="Family A G protein-coupled receptor-like"/>
    <property type="match status" value="1"/>
</dbReference>
<organism evidence="6 7">
    <name type="scientific">Pristionchus fissidentatus</name>
    <dbReference type="NCBI Taxonomy" id="1538716"/>
    <lineage>
        <taxon>Eukaryota</taxon>
        <taxon>Metazoa</taxon>
        <taxon>Ecdysozoa</taxon>
        <taxon>Nematoda</taxon>
        <taxon>Chromadorea</taxon>
        <taxon>Rhabditida</taxon>
        <taxon>Rhabditina</taxon>
        <taxon>Diplogasteromorpha</taxon>
        <taxon>Diplogasteroidea</taxon>
        <taxon>Neodiplogasteridae</taxon>
        <taxon>Pristionchus</taxon>
    </lineage>
</organism>
<gene>
    <name evidence="6" type="ORF">PFISCL1PPCAC_25054</name>
</gene>
<dbReference type="InterPro" id="IPR047130">
    <property type="entry name" value="7TM_GPCR_Srsx_nematod"/>
</dbReference>
<dbReference type="GO" id="GO:0016020">
    <property type="term" value="C:membrane"/>
    <property type="evidence" value="ECO:0007669"/>
    <property type="project" value="UniProtKB-SubCell"/>
</dbReference>
<dbReference type="SMART" id="SM01381">
    <property type="entry name" value="7TM_GPCR_Srsx"/>
    <property type="match status" value="1"/>
</dbReference>
<comment type="caution">
    <text evidence="6">The sequence shown here is derived from an EMBL/GenBank/DDBJ whole genome shotgun (WGS) entry which is preliminary data.</text>
</comment>